<comment type="subcellular location">
    <subcellularLocation>
        <location evidence="2 14 15">Cytoplasm</location>
    </subcellularLocation>
</comment>
<comment type="similarity">
    <text evidence="4 14 15">Belongs to the prokaryotic pantothenate kinase family.</text>
</comment>
<feature type="domain" description="Phosphoribulokinase/uridine kinase" evidence="16">
    <location>
        <begin position="104"/>
        <end position="251"/>
    </location>
</feature>
<evidence type="ECO:0000256" key="14">
    <source>
        <dbReference type="HAMAP-Rule" id="MF_00215"/>
    </source>
</evidence>
<dbReference type="EMBL" id="BMDZ01000056">
    <property type="protein sequence ID" value="GGB54021.1"/>
    <property type="molecule type" value="Genomic_DNA"/>
</dbReference>
<feature type="binding site" evidence="14">
    <location>
        <begin position="109"/>
        <end position="116"/>
    </location>
    <ligand>
        <name>ATP</name>
        <dbReference type="ChEBI" id="CHEBI:30616"/>
    </ligand>
</feature>
<organism evidence="17 18">
    <name type="scientific">Tistrella bauzanensis</name>
    <dbReference type="NCBI Taxonomy" id="657419"/>
    <lineage>
        <taxon>Bacteria</taxon>
        <taxon>Pseudomonadati</taxon>
        <taxon>Pseudomonadota</taxon>
        <taxon>Alphaproteobacteria</taxon>
        <taxon>Geminicoccales</taxon>
        <taxon>Geminicoccaceae</taxon>
        <taxon>Tistrella</taxon>
    </lineage>
</organism>
<dbReference type="PANTHER" id="PTHR10285">
    <property type="entry name" value="URIDINE KINASE"/>
    <property type="match status" value="1"/>
</dbReference>
<protein>
    <recommendedName>
        <fullName evidence="6 14">Pantothenate kinase</fullName>
        <ecNumber evidence="5 14">2.7.1.33</ecNumber>
    </recommendedName>
    <alternativeName>
        <fullName evidence="13 14">Pantothenic acid kinase</fullName>
    </alternativeName>
</protein>
<keyword evidence="18" id="KW-1185">Reference proteome</keyword>
<dbReference type="InterPro" id="IPR006083">
    <property type="entry name" value="PRK/URK"/>
</dbReference>
<evidence type="ECO:0000256" key="4">
    <source>
        <dbReference type="ARBA" id="ARBA00006087"/>
    </source>
</evidence>
<dbReference type="InterPro" id="IPR027417">
    <property type="entry name" value="P-loop_NTPase"/>
</dbReference>
<evidence type="ECO:0000256" key="7">
    <source>
        <dbReference type="ARBA" id="ARBA00022490"/>
    </source>
</evidence>
<keyword evidence="7 14" id="KW-0963">Cytoplasm</keyword>
<keyword evidence="8 14" id="KW-0808">Transferase</keyword>
<dbReference type="Gene3D" id="3.40.50.300">
    <property type="entry name" value="P-loop containing nucleotide triphosphate hydrolases"/>
    <property type="match status" value="1"/>
</dbReference>
<keyword evidence="12 14" id="KW-0173">Coenzyme A biosynthesis</keyword>
<gene>
    <name evidence="14 17" type="primary">coaA</name>
    <name evidence="17" type="ORF">GCM10011505_38800</name>
</gene>
<evidence type="ECO:0000256" key="2">
    <source>
        <dbReference type="ARBA" id="ARBA00004496"/>
    </source>
</evidence>
<keyword evidence="11 14" id="KW-0067">ATP-binding</keyword>
<name>A0ABQ1IY70_9PROT</name>
<evidence type="ECO:0000256" key="8">
    <source>
        <dbReference type="ARBA" id="ARBA00022679"/>
    </source>
</evidence>
<dbReference type="Pfam" id="PF00485">
    <property type="entry name" value="PRK"/>
    <property type="match status" value="1"/>
</dbReference>
<evidence type="ECO:0000256" key="6">
    <source>
        <dbReference type="ARBA" id="ARBA00015080"/>
    </source>
</evidence>
<comment type="caution">
    <text evidence="17">The sequence shown here is derived from an EMBL/GenBank/DDBJ whole genome shotgun (WGS) entry which is preliminary data.</text>
</comment>
<proteinExistence type="inferred from homology"/>
<evidence type="ECO:0000256" key="3">
    <source>
        <dbReference type="ARBA" id="ARBA00005225"/>
    </source>
</evidence>
<dbReference type="PIRSF" id="PIRSF000545">
    <property type="entry name" value="Pantothenate_kin"/>
    <property type="match status" value="1"/>
</dbReference>
<evidence type="ECO:0000256" key="13">
    <source>
        <dbReference type="ARBA" id="ARBA00032866"/>
    </source>
</evidence>
<evidence type="ECO:0000256" key="12">
    <source>
        <dbReference type="ARBA" id="ARBA00022993"/>
    </source>
</evidence>
<dbReference type="Proteomes" id="UP000603352">
    <property type="component" value="Unassembled WGS sequence"/>
</dbReference>
<dbReference type="SUPFAM" id="SSF52540">
    <property type="entry name" value="P-loop containing nucleoside triphosphate hydrolases"/>
    <property type="match status" value="1"/>
</dbReference>
<evidence type="ECO:0000256" key="9">
    <source>
        <dbReference type="ARBA" id="ARBA00022741"/>
    </source>
</evidence>
<evidence type="ECO:0000313" key="18">
    <source>
        <dbReference type="Proteomes" id="UP000603352"/>
    </source>
</evidence>
<evidence type="ECO:0000256" key="15">
    <source>
        <dbReference type="RuleBase" id="RU003530"/>
    </source>
</evidence>
<evidence type="ECO:0000256" key="10">
    <source>
        <dbReference type="ARBA" id="ARBA00022777"/>
    </source>
</evidence>
<dbReference type="EC" id="2.7.1.33" evidence="5 14"/>
<evidence type="ECO:0000256" key="11">
    <source>
        <dbReference type="ARBA" id="ARBA00022840"/>
    </source>
</evidence>
<sequence length="326" mass="36255">MSDTDSQPEGMRAADGHAVPVEWPGYMTFDRPGWAALRANTPMTLAEDDLAALRGLQDPIGIADVEEVFLPLSRLLNLHVAAARQLGQVKDAFLGRPVKRPPYVIAVVGSVAVGKSTFARVLRALLARWPDHPRVDLVTTDGFLYPTRVLKERGLMTRKGFPESYDTAAMIRFLAAVKAGEPMVEAPVYSHLSYDIVPDAGQSVRQPDILILEGLNLLQVNPTSSVVVSDFCDISMYLDADEADVAAWYVQRFLLLQKTAFQNPSSYFHHYRDLSHDAAVETARGIWQTINRVNLHDNILPTRKRADLVLRKAGDHTISEVRLRMT</sequence>
<dbReference type="NCBIfam" id="TIGR00554">
    <property type="entry name" value="panK_bact"/>
    <property type="match status" value="1"/>
</dbReference>
<keyword evidence="9 14" id="KW-0547">Nucleotide-binding</keyword>
<dbReference type="GO" id="GO:0016301">
    <property type="term" value="F:kinase activity"/>
    <property type="evidence" value="ECO:0007669"/>
    <property type="project" value="UniProtKB-KW"/>
</dbReference>
<dbReference type="CDD" id="cd02025">
    <property type="entry name" value="PanK"/>
    <property type="match status" value="1"/>
</dbReference>
<dbReference type="InterPro" id="IPR004566">
    <property type="entry name" value="PanK"/>
</dbReference>
<evidence type="ECO:0000313" key="17">
    <source>
        <dbReference type="EMBL" id="GGB54021.1"/>
    </source>
</evidence>
<reference evidence="18" key="1">
    <citation type="journal article" date="2019" name="Int. J. Syst. Evol. Microbiol.">
        <title>The Global Catalogue of Microorganisms (GCM) 10K type strain sequencing project: providing services to taxonomists for standard genome sequencing and annotation.</title>
        <authorList>
            <consortium name="The Broad Institute Genomics Platform"/>
            <consortium name="The Broad Institute Genome Sequencing Center for Infectious Disease"/>
            <person name="Wu L."/>
            <person name="Ma J."/>
        </authorList>
    </citation>
    <scope>NUCLEOTIDE SEQUENCE [LARGE SCALE GENOMIC DNA]</scope>
    <source>
        <strain evidence="18">CGMCC 1.10188</strain>
    </source>
</reference>
<evidence type="ECO:0000256" key="5">
    <source>
        <dbReference type="ARBA" id="ARBA00012102"/>
    </source>
</evidence>
<accession>A0ABQ1IY70</accession>
<comment type="pathway">
    <text evidence="3 14 15">Cofactor biosynthesis; coenzyme A biosynthesis; CoA from (R)-pantothenate: step 1/5.</text>
</comment>
<comment type="catalytic activity">
    <reaction evidence="1 14 15">
        <text>(R)-pantothenate + ATP = (R)-4'-phosphopantothenate + ADP + H(+)</text>
        <dbReference type="Rhea" id="RHEA:16373"/>
        <dbReference type="ChEBI" id="CHEBI:10986"/>
        <dbReference type="ChEBI" id="CHEBI:15378"/>
        <dbReference type="ChEBI" id="CHEBI:29032"/>
        <dbReference type="ChEBI" id="CHEBI:30616"/>
        <dbReference type="ChEBI" id="CHEBI:456216"/>
        <dbReference type="EC" id="2.7.1.33"/>
    </reaction>
</comment>
<evidence type="ECO:0000259" key="16">
    <source>
        <dbReference type="Pfam" id="PF00485"/>
    </source>
</evidence>
<evidence type="ECO:0000256" key="1">
    <source>
        <dbReference type="ARBA" id="ARBA00001206"/>
    </source>
</evidence>
<keyword evidence="10 14" id="KW-0418">Kinase</keyword>
<dbReference type="HAMAP" id="MF_00215">
    <property type="entry name" value="Pantothen_kinase_1"/>
    <property type="match status" value="1"/>
</dbReference>